<evidence type="ECO:0000256" key="9">
    <source>
        <dbReference type="ARBA" id="ARBA00055536"/>
    </source>
</evidence>
<evidence type="ECO:0000256" key="4">
    <source>
        <dbReference type="ARBA" id="ARBA00022741"/>
    </source>
</evidence>
<evidence type="ECO:0000256" key="10">
    <source>
        <dbReference type="ARBA" id="ARBA00061515"/>
    </source>
</evidence>
<dbReference type="PANTHER" id="PTHR24070">
    <property type="entry name" value="RAS, DI-RAS, AND RHEB FAMILY MEMBERS OF SMALL GTPASE SUPERFAMILY"/>
    <property type="match status" value="1"/>
</dbReference>
<dbReference type="InterPro" id="IPR001806">
    <property type="entry name" value="Small_GTPase"/>
</dbReference>
<keyword evidence="4" id="KW-0547">Nucleotide-binding</keyword>
<proteinExistence type="inferred from homology"/>
<dbReference type="SMART" id="SM00173">
    <property type="entry name" value="RAS"/>
    <property type="match status" value="1"/>
</dbReference>
<dbReference type="EMBL" id="CABDUW010000872">
    <property type="protein sequence ID" value="VTJ76234.1"/>
    <property type="molecule type" value="Genomic_DNA"/>
</dbReference>
<evidence type="ECO:0000313" key="11">
    <source>
        <dbReference type="EMBL" id="KAF7479360.1"/>
    </source>
</evidence>
<dbReference type="GO" id="GO:0005525">
    <property type="term" value="F:GTP binding"/>
    <property type="evidence" value="ECO:0007669"/>
    <property type="project" value="UniProtKB-KW"/>
</dbReference>
<gene>
    <name evidence="11" type="ORF">GHT09_009552</name>
    <name evidence="12" type="ORF">MONAX_5E028483</name>
</gene>
<dbReference type="PRINTS" id="PR00449">
    <property type="entry name" value="RASTRNSFRMNG"/>
</dbReference>
<reference evidence="12 13" key="1">
    <citation type="submission" date="2019-04" db="EMBL/GenBank/DDBJ databases">
        <authorList>
            <person name="Alioto T."/>
            <person name="Alioto T."/>
        </authorList>
    </citation>
    <scope>NUCLEOTIDE SEQUENCE [LARGE SCALE GENOMIC DNA]</scope>
</reference>
<evidence type="ECO:0000256" key="6">
    <source>
        <dbReference type="ARBA" id="ARBA00023136"/>
    </source>
</evidence>
<dbReference type="AlphaFoldDB" id="A0A5E4C2W9"/>
<dbReference type="Gene3D" id="3.40.50.300">
    <property type="entry name" value="P-loop containing nucleotide triphosphate hydrolases"/>
    <property type="match status" value="1"/>
</dbReference>
<dbReference type="SMART" id="SM00175">
    <property type="entry name" value="RAB"/>
    <property type="match status" value="1"/>
</dbReference>
<protein>
    <submittedName>
        <fullName evidence="11">GTP-binding protein Di-Ras3</fullName>
    </submittedName>
</protein>
<evidence type="ECO:0000313" key="13">
    <source>
        <dbReference type="Proteomes" id="UP000335636"/>
    </source>
</evidence>
<comment type="similarity">
    <text evidence="10">Belongs to the small GTPase superfamily. Di-Ras family.</text>
</comment>
<comment type="subcellular location">
    <subcellularLocation>
        <location evidence="1">Cell membrane</location>
        <topology evidence="1">Lipid-anchor</topology>
        <orientation evidence="1">Cytoplasmic side</orientation>
    </subcellularLocation>
</comment>
<keyword evidence="7" id="KW-0449">Lipoprotein</keyword>
<dbReference type="PROSITE" id="PS51419">
    <property type="entry name" value="RAB"/>
    <property type="match status" value="1"/>
</dbReference>
<dbReference type="Proteomes" id="UP000662637">
    <property type="component" value="Unassembled WGS sequence"/>
</dbReference>
<name>A0A5E4C2W9_MARMO</name>
<dbReference type="SMART" id="SM00174">
    <property type="entry name" value="RHO"/>
    <property type="match status" value="1"/>
</dbReference>
<evidence type="ECO:0000313" key="12">
    <source>
        <dbReference type="EMBL" id="VTJ76234.1"/>
    </source>
</evidence>
<organism evidence="12 13">
    <name type="scientific">Marmota monax</name>
    <name type="common">Woodchuck</name>
    <dbReference type="NCBI Taxonomy" id="9995"/>
    <lineage>
        <taxon>Eukaryota</taxon>
        <taxon>Metazoa</taxon>
        <taxon>Chordata</taxon>
        <taxon>Craniata</taxon>
        <taxon>Vertebrata</taxon>
        <taxon>Euteleostomi</taxon>
        <taxon>Mammalia</taxon>
        <taxon>Eutheria</taxon>
        <taxon>Euarchontoglires</taxon>
        <taxon>Glires</taxon>
        <taxon>Rodentia</taxon>
        <taxon>Sciuromorpha</taxon>
        <taxon>Sciuridae</taxon>
        <taxon>Xerinae</taxon>
        <taxon>Marmotini</taxon>
        <taxon>Marmota</taxon>
    </lineage>
</organism>
<keyword evidence="2" id="KW-1003">Cell membrane</keyword>
<dbReference type="PROSITE" id="PS51421">
    <property type="entry name" value="RAS"/>
    <property type="match status" value="1"/>
</dbReference>
<keyword evidence="6" id="KW-0472">Membrane</keyword>
<dbReference type="EMBL" id="WJEC01001220">
    <property type="protein sequence ID" value="KAF7479360.1"/>
    <property type="molecule type" value="Genomic_DNA"/>
</dbReference>
<dbReference type="GO" id="GO:0007165">
    <property type="term" value="P:signal transduction"/>
    <property type="evidence" value="ECO:0007669"/>
    <property type="project" value="InterPro"/>
</dbReference>
<reference evidence="11" key="2">
    <citation type="submission" date="2020-08" db="EMBL/GenBank/DDBJ databases">
        <authorList>
            <person name="Shumante A."/>
            <person name="Zimin A.V."/>
            <person name="Puiu D."/>
            <person name="Salzberg S.L."/>
        </authorList>
    </citation>
    <scope>NUCLEOTIDE SEQUENCE</scope>
    <source>
        <strain evidence="11">WC2-LM</strain>
        <tissue evidence="11">Liver</tissue>
    </source>
</reference>
<comment type="function">
    <text evidence="9">Displays low GTPase activity and exists predominantly in the GTP-bound form.</text>
</comment>
<dbReference type="FunFam" id="3.40.50.300:FF:000303">
    <property type="entry name" value="GTP-binding protein Di-Ras2"/>
    <property type="match status" value="1"/>
</dbReference>
<evidence type="ECO:0000256" key="3">
    <source>
        <dbReference type="ARBA" id="ARBA00022481"/>
    </source>
</evidence>
<keyword evidence="3" id="KW-0488">Methylation</keyword>
<accession>A0A5E4C2W9</accession>
<keyword evidence="8" id="KW-0636">Prenylation</keyword>
<evidence type="ECO:0000256" key="7">
    <source>
        <dbReference type="ARBA" id="ARBA00023288"/>
    </source>
</evidence>
<dbReference type="InterPro" id="IPR005225">
    <property type="entry name" value="Small_GTP-bd"/>
</dbReference>
<evidence type="ECO:0000256" key="8">
    <source>
        <dbReference type="ARBA" id="ARBA00023289"/>
    </source>
</evidence>
<dbReference type="Pfam" id="PF00071">
    <property type="entry name" value="Ras"/>
    <property type="match status" value="1"/>
</dbReference>
<dbReference type="NCBIfam" id="TIGR00231">
    <property type="entry name" value="small_GTP"/>
    <property type="match status" value="1"/>
</dbReference>
<dbReference type="InterPro" id="IPR020849">
    <property type="entry name" value="Small_GTPase_Ras-type"/>
</dbReference>
<dbReference type="GO" id="GO:0003924">
    <property type="term" value="F:GTPase activity"/>
    <property type="evidence" value="ECO:0007669"/>
    <property type="project" value="InterPro"/>
</dbReference>
<evidence type="ECO:0000256" key="5">
    <source>
        <dbReference type="ARBA" id="ARBA00023134"/>
    </source>
</evidence>
<dbReference type="InterPro" id="IPR027417">
    <property type="entry name" value="P-loop_NTPase"/>
</dbReference>
<keyword evidence="13" id="KW-1185">Reference proteome</keyword>
<dbReference type="SUPFAM" id="SSF52540">
    <property type="entry name" value="P-loop containing nucleoside triphosphate hydrolases"/>
    <property type="match status" value="1"/>
</dbReference>
<keyword evidence="5" id="KW-0342">GTP-binding</keyword>
<sequence>MGNSCFGFKERVLQRLQLLPALLIIRIFLPHRKVKDFRVVVVGSAGVGKSTLVQRWVRGTFRDSYLPTIEDTYRQLVGGQRRMGVLQITDATGGQRYPGLKRMAIARGHAFILVYSVTRKETLEELKPFYELIREIKGSNLHKFPIVLVGNRNDESPRELALADGAACAQEWNCAFMETSAKEDINVQELFRMLLYHNNKPTTCLEKKSRMTRAIEKMLDKYMVM</sequence>
<evidence type="ECO:0000256" key="2">
    <source>
        <dbReference type="ARBA" id="ARBA00022475"/>
    </source>
</evidence>
<dbReference type="Proteomes" id="UP000335636">
    <property type="component" value="Unassembled WGS sequence"/>
</dbReference>
<dbReference type="GO" id="GO:0005886">
    <property type="term" value="C:plasma membrane"/>
    <property type="evidence" value="ECO:0007669"/>
    <property type="project" value="UniProtKB-SubCell"/>
</dbReference>
<evidence type="ECO:0000256" key="1">
    <source>
        <dbReference type="ARBA" id="ARBA00004342"/>
    </source>
</evidence>